<comment type="caution">
    <text evidence="1">The sequence shown here is derived from an EMBL/GenBank/DDBJ whole genome shotgun (WGS) entry which is preliminary data.</text>
</comment>
<dbReference type="Pfam" id="PF13469">
    <property type="entry name" value="Sulfotransfer_3"/>
    <property type="match status" value="1"/>
</dbReference>
<dbReference type="EMBL" id="RHGB01000003">
    <property type="protein sequence ID" value="RNL66770.1"/>
    <property type="molecule type" value="Genomic_DNA"/>
</dbReference>
<dbReference type="InterPro" id="IPR052736">
    <property type="entry name" value="Stf3_sulfotransferase"/>
</dbReference>
<dbReference type="PANTHER" id="PTHR36451:SF1">
    <property type="entry name" value="OMEGA-HYDROXY-BETA-DIHYDROMENAQUINONE-9 SULFOTRANSFERASE STF3"/>
    <property type="match status" value="1"/>
</dbReference>
<evidence type="ECO:0000313" key="1">
    <source>
        <dbReference type="EMBL" id="RNL66770.1"/>
    </source>
</evidence>
<protein>
    <submittedName>
        <fullName evidence="1">Sulfotransferase</fullName>
    </submittedName>
</protein>
<dbReference type="Gene3D" id="3.40.50.300">
    <property type="entry name" value="P-loop containing nucleotide triphosphate hydrolases"/>
    <property type="match status" value="1"/>
</dbReference>
<dbReference type="PANTHER" id="PTHR36451">
    <property type="entry name" value="PAPS-DEPENDENT SULFOTRANSFERASE STF3"/>
    <property type="match status" value="1"/>
</dbReference>
<gene>
    <name evidence="1" type="ORF">D0911_04335</name>
</gene>
<evidence type="ECO:0000313" key="2">
    <source>
        <dbReference type="Proteomes" id="UP000274695"/>
    </source>
</evidence>
<sequence length="394" mass="44471">MAITSNDSHSFDFSINIQNLMADAAHKSGLSDFGNKDFIPWAEQWLDAVSREAKLPATGRAGLQALIDGWLINRLRLVDDFKRHPEIADETIVNPLVITGIPRTGTTKLQRACAQDIRVQNLPFWRTLNIAPFPEAVAGEADPRIAVAAGYLQAISEHNGDFLTAHPAFVDQAEEESFVQQADFRSLGNCTQVNVPSYWKILKNSPERESHAFLKHCLQYVQWQRGEAGKRPWVLKSPNHFGCLNSLLAVFPDATVVHCYRDPVVALASVCRITEVYRRLLVEHIDLEELGASQLEIWAAMADQHMSQRQNPALDACVIDISYEAINGDVVGALREIYRRRDISFDQATEQAVIRWQDQNPQHQFGRHSYSLERYGLNKAMVESAFANYINRFS</sequence>
<dbReference type="RefSeq" id="WP_123181637.1">
    <property type="nucleotide sequence ID" value="NZ_RHGB01000003.1"/>
</dbReference>
<accession>A0ABX9W7W1</accession>
<name>A0ABX9W7W1_9GAMM</name>
<organism evidence="1 2">
    <name type="scientific">Zhongshania marina</name>
    <dbReference type="NCBI Taxonomy" id="2304603"/>
    <lineage>
        <taxon>Bacteria</taxon>
        <taxon>Pseudomonadati</taxon>
        <taxon>Pseudomonadota</taxon>
        <taxon>Gammaproteobacteria</taxon>
        <taxon>Cellvibrionales</taxon>
        <taxon>Spongiibacteraceae</taxon>
        <taxon>Zhongshania</taxon>
    </lineage>
</organism>
<keyword evidence="2" id="KW-1185">Reference proteome</keyword>
<dbReference type="SUPFAM" id="SSF52540">
    <property type="entry name" value="P-loop containing nucleoside triphosphate hydrolases"/>
    <property type="match status" value="1"/>
</dbReference>
<proteinExistence type="predicted"/>
<dbReference type="Proteomes" id="UP000274695">
    <property type="component" value="Unassembled WGS sequence"/>
</dbReference>
<dbReference type="InterPro" id="IPR027417">
    <property type="entry name" value="P-loop_NTPase"/>
</dbReference>
<reference evidence="1 2" key="1">
    <citation type="submission" date="2018-10" db="EMBL/GenBank/DDBJ databases">
        <title>Draft genome sequence of Zhongshania sp. DSW25-10.</title>
        <authorList>
            <person name="Oh J."/>
        </authorList>
    </citation>
    <scope>NUCLEOTIDE SEQUENCE [LARGE SCALE GENOMIC DNA]</scope>
    <source>
        <strain evidence="1 2">DSW25-10</strain>
    </source>
</reference>